<dbReference type="PANTHER" id="PTHR31632:SF2">
    <property type="entry name" value="PLASMA MEMBRANE IRON PERMEASE"/>
    <property type="match status" value="1"/>
</dbReference>
<evidence type="ECO:0000313" key="8">
    <source>
        <dbReference type="Proteomes" id="UP000027178"/>
    </source>
</evidence>
<dbReference type="GO" id="GO:0033573">
    <property type="term" value="C:high-affinity iron permease complex"/>
    <property type="evidence" value="ECO:0007669"/>
    <property type="project" value="InterPro"/>
</dbReference>
<proteinExistence type="inferred from homology"/>
<evidence type="ECO:0000256" key="3">
    <source>
        <dbReference type="ARBA" id="ARBA00022692"/>
    </source>
</evidence>
<evidence type="ECO:0000313" key="7">
    <source>
        <dbReference type="EMBL" id="KDN87991.1"/>
    </source>
</evidence>
<feature type="transmembrane region" description="Helical" evidence="6">
    <location>
        <begin position="108"/>
        <end position="125"/>
    </location>
</feature>
<evidence type="ECO:0000256" key="4">
    <source>
        <dbReference type="ARBA" id="ARBA00022989"/>
    </source>
</evidence>
<evidence type="ECO:0000256" key="6">
    <source>
        <dbReference type="SAM" id="Phobius"/>
    </source>
</evidence>
<reference evidence="7 8" key="1">
    <citation type="submission" date="2014-05" db="EMBL/GenBank/DDBJ databases">
        <title>Draft Genome Sequence of Kitasatospora cheerisanensis KCTC 2395.</title>
        <authorList>
            <person name="Nam D.H."/>
        </authorList>
    </citation>
    <scope>NUCLEOTIDE SEQUENCE [LARGE SCALE GENOMIC DNA]</scope>
    <source>
        <strain evidence="7 8">KCTC 2395</strain>
    </source>
</reference>
<feature type="transmembrane region" description="Helical" evidence="6">
    <location>
        <begin position="242"/>
        <end position="261"/>
    </location>
</feature>
<dbReference type="Pfam" id="PF03239">
    <property type="entry name" value="FTR1"/>
    <property type="match status" value="1"/>
</dbReference>
<evidence type="ECO:0000256" key="2">
    <source>
        <dbReference type="ARBA" id="ARBA00008333"/>
    </source>
</evidence>
<comment type="subcellular location">
    <subcellularLocation>
        <location evidence="1">Membrane</location>
        <topology evidence="1">Multi-pass membrane protein</topology>
    </subcellularLocation>
</comment>
<dbReference type="InterPro" id="IPR004923">
    <property type="entry name" value="FTR1/Fip1/EfeU"/>
</dbReference>
<sequence>MFANYLIGLREGLEASLVVCILIAYLVKTGRKDRLGPVWIGVGSAVALSMAFGAVLQFGSNQLSFKAQEALGGTLSIVAVGLVTWMVFWMRRTARHLKSELQGRLDAALAMGTVALVVTSFLAVGREGLETALFIWTAVQSTGDGWNPLAGAILGLLTSAVLGWLFYRGALKINLAKFFTWTGGMLVVVAAGVLAYGVHDLQEAGWIPGLNELAFNISSTIPVDSWYGTLLKGVFNFQPDPTVVQIVVWLLYLVPTLYFFFRKPKAAGPAPKPAVTEAKAA</sequence>
<evidence type="ECO:0000256" key="5">
    <source>
        <dbReference type="ARBA" id="ARBA00023136"/>
    </source>
</evidence>
<name>A0A066ZCE6_9ACTN</name>
<dbReference type="NCBIfam" id="NF041756">
    <property type="entry name" value="EfeU"/>
    <property type="match status" value="1"/>
</dbReference>
<dbReference type="AlphaFoldDB" id="A0A066ZCE6"/>
<dbReference type="EMBL" id="JNBY01000008">
    <property type="protein sequence ID" value="KDN87991.1"/>
    <property type="molecule type" value="Genomic_DNA"/>
</dbReference>
<keyword evidence="4 6" id="KW-1133">Transmembrane helix</keyword>
<dbReference type="HOGENOM" id="CLU_077905_0_0_11"/>
<organism evidence="7 8">
    <name type="scientific">Kitasatospora cheerisanensis KCTC 2395</name>
    <dbReference type="NCBI Taxonomy" id="1348663"/>
    <lineage>
        <taxon>Bacteria</taxon>
        <taxon>Bacillati</taxon>
        <taxon>Actinomycetota</taxon>
        <taxon>Actinomycetes</taxon>
        <taxon>Kitasatosporales</taxon>
        <taxon>Streptomycetaceae</taxon>
        <taxon>Kitasatospora</taxon>
    </lineage>
</organism>
<dbReference type="RefSeq" id="WP_035858148.1">
    <property type="nucleotide sequence ID" value="NZ_KK853997.1"/>
</dbReference>
<dbReference type="OrthoDB" id="7260758at2"/>
<keyword evidence="8" id="KW-1185">Reference proteome</keyword>
<comment type="similarity">
    <text evidence="2">Belongs to the oxidase-dependent Fe transporter (OFeT) (TC 9.A.10.1) family.</text>
</comment>
<keyword evidence="3 6" id="KW-0812">Transmembrane</keyword>
<dbReference type="Proteomes" id="UP000027178">
    <property type="component" value="Unassembled WGS sequence"/>
</dbReference>
<feature type="transmembrane region" description="Helical" evidence="6">
    <location>
        <begin position="178"/>
        <end position="198"/>
    </location>
</feature>
<accession>A0A066ZCE6</accession>
<keyword evidence="5 6" id="KW-0472">Membrane</keyword>
<protein>
    <submittedName>
        <fullName evidence="7">Iron transporter</fullName>
    </submittedName>
</protein>
<feature type="transmembrane region" description="Helical" evidence="6">
    <location>
        <begin position="70"/>
        <end position="88"/>
    </location>
</feature>
<dbReference type="eggNOG" id="COG0672">
    <property type="taxonomic scope" value="Bacteria"/>
</dbReference>
<dbReference type="PANTHER" id="PTHR31632">
    <property type="entry name" value="IRON TRANSPORTER FTH1"/>
    <property type="match status" value="1"/>
</dbReference>
<dbReference type="PATRIC" id="fig|1348663.4.peg.195"/>
<evidence type="ECO:0000256" key="1">
    <source>
        <dbReference type="ARBA" id="ARBA00004141"/>
    </source>
</evidence>
<feature type="transmembrane region" description="Helical" evidence="6">
    <location>
        <begin position="145"/>
        <end position="166"/>
    </location>
</feature>
<feature type="transmembrane region" description="Helical" evidence="6">
    <location>
        <begin position="6"/>
        <end position="26"/>
    </location>
</feature>
<gene>
    <name evidence="7" type="ORF">KCH_02150</name>
</gene>
<feature type="transmembrane region" description="Helical" evidence="6">
    <location>
        <begin position="38"/>
        <end position="58"/>
    </location>
</feature>
<dbReference type="GO" id="GO:0015093">
    <property type="term" value="F:ferrous iron transmembrane transporter activity"/>
    <property type="evidence" value="ECO:0007669"/>
    <property type="project" value="TreeGrafter"/>
</dbReference>
<comment type="caution">
    <text evidence="7">The sequence shown here is derived from an EMBL/GenBank/DDBJ whole genome shotgun (WGS) entry which is preliminary data.</text>
</comment>